<dbReference type="SMART" id="SM00382">
    <property type="entry name" value="AAA"/>
    <property type="match status" value="2"/>
</dbReference>
<dbReference type="SUPFAM" id="SSF52540">
    <property type="entry name" value="P-loop containing nucleoside triphosphate hydrolases"/>
    <property type="match status" value="2"/>
</dbReference>
<keyword evidence="1" id="KW-0813">Transport</keyword>
<gene>
    <name evidence="6" type="ORF">H8S18_06295</name>
</gene>
<keyword evidence="2" id="KW-0677">Repeat</keyword>
<dbReference type="EMBL" id="JACOON010000003">
    <property type="protein sequence ID" value="MBC5647941.1"/>
    <property type="molecule type" value="Genomic_DNA"/>
</dbReference>
<evidence type="ECO:0000256" key="3">
    <source>
        <dbReference type="ARBA" id="ARBA00022741"/>
    </source>
</evidence>
<proteinExistence type="predicted"/>
<dbReference type="PANTHER" id="PTHR43790:SF9">
    <property type="entry name" value="GALACTOFURANOSE TRANSPORTER ATP-BINDING PROTEIN YTFR"/>
    <property type="match status" value="1"/>
</dbReference>
<evidence type="ECO:0000313" key="6">
    <source>
        <dbReference type="EMBL" id="MBC5647941.1"/>
    </source>
</evidence>
<evidence type="ECO:0000259" key="5">
    <source>
        <dbReference type="PROSITE" id="PS50893"/>
    </source>
</evidence>
<comment type="caution">
    <text evidence="6">The sequence shown here is derived from an EMBL/GenBank/DDBJ whole genome shotgun (WGS) entry which is preliminary data.</text>
</comment>
<dbReference type="InterPro" id="IPR050107">
    <property type="entry name" value="ABC_carbohydrate_import_ATPase"/>
</dbReference>
<feature type="domain" description="ABC transporter" evidence="5">
    <location>
        <begin position="6"/>
        <end position="244"/>
    </location>
</feature>
<dbReference type="CDD" id="cd03216">
    <property type="entry name" value="ABC_Carb_Monos_I"/>
    <property type="match status" value="1"/>
</dbReference>
<dbReference type="InterPro" id="IPR003439">
    <property type="entry name" value="ABC_transporter-like_ATP-bd"/>
</dbReference>
<accession>A0ABR7EDV2</accession>
<reference evidence="6 7" key="1">
    <citation type="submission" date="2020-08" db="EMBL/GenBank/DDBJ databases">
        <title>Genome public.</title>
        <authorList>
            <person name="Liu C."/>
            <person name="Sun Q."/>
        </authorList>
    </citation>
    <scope>NUCLEOTIDE SEQUENCE [LARGE SCALE GENOMIC DNA]</scope>
    <source>
        <strain evidence="6 7">NSJ-35</strain>
    </source>
</reference>
<evidence type="ECO:0000313" key="7">
    <source>
        <dbReference type="Proteomes" id="UP000606889"/>
    </source>
</evidence>
<protein>
    <submittedName>
        <fullName evidence="6">Sugar ABC transporter ATP-binding protein</fullName>
    </submittedName>
</protein>
<keyword evidence="4 6" id="KW-0067">ATP-binding</keyword>
<dbReference type="Pfam" id="PF00005">
    <property type="entry name" value="ABC_tran"/>
    <property type="match status" value="2"/>
</dbReference>
<keyword evidence="3" id="KW-0547">Nucleotide-binding</keyword>
<feature type="domain" description="ABC transporter" evidence="5">
    <location>
        <begin position="251"/>
        <end position="498"/>
    </location>
</feature>
<dbReference type="Proteomes" id="UP000606889">
    <property type="component" value="Unassembled WGS sequence"/>
</dbReference>
<dbReference type="PROSITE" id="PS00211">
    <property type="entry name" value="ABC_TRANSPORTER_1"/>
    <property type="match status" value="1"/>
</dbReference>
<dbReference type="Gene3D" id="3.40.50.300">
    <property type="entry name" value="P-loop containing nucleotide triphosphate hydrolases"/>
    <property type="match status" value="2"/>
</dbReference>
<dbReference type="InterPro" id="IPR003593">
    <property type="entry name" value="AAA+_ATPase"/>
</dbReference>
<dbReference type="CDD" id="cd03215">
    <property type="entry name" value="ABC_Carb_Monos_II"/>
    <property type="match status" value="1"/>
</dbReference>
<dbReference type="PANTHER" id="PTHR43790">
    <property type="entry name" value="CARBOHYDRATE TRANSPORT ATP-BINDING PROTEIN MG119-RELATED"/>
    <property type="match status" value="1"/>
</dbReference>
<organism evidence="6 7">
    <name type="scientific">Christensenella tenuis</name>
    <dbReference type="NCBI Taxonomy" id="2763033"/>
    <lineage>
        <taxon>Bacteria</taxon>
        <taxon>Bacillati</taxon>
        <taxon>Bacillota</taxon>
        <taxon>Clostridia</taxon>
        <taxon>Christensenellales</taxon>
        <taxon>Christensenellaceae</taxon>
        <taxon>Christensenella</taxon>
    </lineage>
</organism>
<dbReference type="RefSeq" id="WP_186857469.1">
    <property type="nucleotide sequence ID" value="NZ_JACOON010000003.1"/>
</dbReference>
<dbReference type="InterPro" id="IPR027417">
    <property type="entry name" value="P-loop_NTPase"/>
</dbReference>
<evidence type="ECO:0000256" key="2">
    <source>
        <dbReference type="ARBA" id="ARBA00022737"/>
    </source>
</evidence>
<dbReference type="InterPro" id="IPR017871">
    <property type="entry name" value="ABC_transporter-like_CS"/>
</dbReference>
<evidence type="ECO:0000256" key="1">
    <source>
        <dbReference type="ARBA" id="ARBA00022448"/>
    </source>
</evidence>
<evidence type="ECO:0000256" key="4">
    <source>
        <dbReference type="ARBA" id="ARBA00022840"/>
    </source>
</evidence>
<keyword evidence="7" id="KW-1185">Reference proteome</keyword>
<name>A0ABR7EDV2_9FIRM</name>
<dbReference type="GO" id="GO:0005524">
    <property type="term" value="F:ATP binding"/>
    <property type="evidence" value="ECO:0007669"/>
    <property type="project" value="UniProtKB-KW"/>
</dbReference>
<dbReference type="PROSITE" id="PS50893">
    <property type="entry name" value="ABC_TRANSPORTER_2"/>
    <property type="match status" value="2"/>
</dbReference>
<sequence length="499" mass="55567">MEEIILKCSHISKSFPGVKALDNVQLELRRGEVHALCGENGAGKSTVIKIITGLYQKDSGEIEYFGKKVNFKNTIECRKNGIALIPQELHLAETLTVAENIFMTNFPRKGLVVDWNRMNEQTRELQKRLGEAALSFQPDQLVKTLSMGQKQLVEIMKAISTDVKVIAFDEPTSSLSDEETVEMFKLIRQLTAEGIAIIYVSHRLAEIFEICDRVSVYKDGKYIGTKDVAEVEPKDIISMMVGRDVSLFHKTRDRKVGEPVFEVKDLCWKDRVKNVSFKLNKGEVLGMFGIVGSGRTETARTIFGIEKKDSGTIIKDGKELNIRRPEDAVLAKIGFVTEDRRGEGLSLVMSVAENITMPSMRRYVKKGVLDLKAEAAAAQKMVEMLAIKTPKLETRVGSLSGGNQQKIVISKWLGADSEILIFDEPTRGIDVGAKAEIYQMIDNLTQEGKSIIMISSELPEVLAMSDRLLVFRDGEIVAELAEVQSLSEEDVLGYAIKTV</sequence>